<reference evidence="1 2" key="1">
    <citation type="submission" date="2024-01" db="EMBL/GenBank/DDBJ databases">
        <title>The genomes of 5 underutilized Papilionoideae crops provide insights into root nodulation and disease resistanc.</title>
        <authorList>
            <person name="Jiang F."/>
        </authorList>
    </citation>
    <scope>NUCLEOTIDE SEQUENCE [LARGE SCALE GENOMIC DNA]</scope>
    <source>
        <strain evidence="1">DUOXIRENSHENG_FW03</strain>
        <tissue evidence="1">Leaves</tissue>
    </source>
</reference>
<accession>A0AAN9S059</accession>
<dbReference type="Proteomes" id="UP001386955">
    <property type="component" value="Unassembled WGS sequence"/>
</dbReference>
<dbReference type="EMBL" id="JAYMYS010000007">
    <property type="protein sequence ID" value="KAK7386764.1"/>
    <property type="molecule type" value="Genomic_DNA"/>
</dbReference>
<dbReference type="AlphaFoldDB" id="A0AAN9S059"/>
<gene>
    <name evidence="1" type="ORF">VNO78_27100</name>
</gene>
<organism evidence="1 2">
    <name type="scientific">Psophocarpus tetragonolobus</name>
    <name type="common">Winged bean</name>
    <name type="synonym">Dolichos tetragonolobus</name>
    <dbReference type="NCBI Taxonomy" id="3891"/>
    <lineage>
        <taxon>Eukaryota</taxon>
        <taxon>Viridiplantae</taxon>
        <taxon>Streptophyta</taxon>
        <taxon>Embryophyta</taxon>
        <taxon>Tracheophyta</taxon>
        <taxon>Spermatophyta</taxon>
        <taxon>Magnoliopsida</taxon>
        <taxon>eudicotyledons</taxon>
        <taxon>Gunneridae</taxon>
        <taxon>Pentapetalae</taxon>
        <taxon>rosids</taxon>
        <taxon>fabids</taxon>
        <taxon>Fabales</taxon>
        <taxon>Fabaceae</taxon>
        <taxon>Papilionoideae</taxon>
        <taxon>50 kb inversion clade</taxon>
        <taxon>NPAAA clade</taxon>
        <taxon>indigoferoid/millettioid clade</taxon>
        <taxon>Phaseoleae</taxon>
        <taxon>Psophocarpus</taxon>
    </lineage>
</organism>
<keyword evidence="2" id="KW-1185">Reference proteome</keyword>
<sequence length="103" mass="11403">MPLSWLPTDAGLEASSSRGQCDRLPLGATTLKLSAVLALVPQSPGVDMGAHDCDFPHVSPSYCKILYSDGNAAEPRYEVFQRFPWIFSDIKQIHHYRGMLLLV</sequence>
<evidence type="ECO:0000313" key="2">
    <source>
        <dbReference type="Proteomes" id="UP001386955"/>
    </source>
</evidence>
<evidence type="ECO:0000313" key="1">
    <source>
        <dbReference type="EMBL" id="KAK7386764.1"/>
    </source>
</evidence>
<comment type="caution">
    <text evidence="1">The sequence shown here is derived from an EMBL/GenBank/DDBJ whole genome shotgun (WGS) entry which is preliminary data.</text>
</comment>
<name>A0AAN9S059_PSOTE</name>
<protein>
    <submittedName>
        <fullName evidence="1">Uncharacterized protein</fullName>
    </submittedName>
</protein>
<proteinExistence type="predicted"/>